<feature type="domain" description="C2H2-type" evidence="9">
    <location>
        <begin position="49"/>
        <end position="76"/>
    </location>
</feature>
<evidence type="ECO:0000256" key="8">
    <source>
        <dbReference type="SAM" id="MobiDB-lite"/>
    </source>
</evidence>
<dbReference type="GO" id="GO:0005634">
    <property type="term" value="C:nucleus"/>
    <property type="evidence" value="ECO:0007669"/>
    <property type="project" value="UniProtKB-SubCell"/>
</dbReference>
<evidence type="ECO:0000259" key="9">
    <source>
        <dbReference type="PROSITE" id="PS50157"/>
    </source>
</evidence>
<keyword evidence="4 7" id="KW-0863">Zinc-finger</keyword>
<keyword evidence="3" id="KW-0677">Repeat</keyword>
<dbReference type="PANTHER" id="PTHR40626">
    <property type="entry name" value="MIP31509P"/>
    <property type="match status" value="1"/>
</dbReference>
<dbReference type="InterPro" id="IPR036236">
    <property type="entry name" value="Znf_C2H2_sf"/>
</dbReference>
<gene>
    <name evidence="10" type="ORF">DAKH74_030300</name>
</gene>
<reference evidence="10 11" key="1">
    <citation type="journal article" date="2023" name="Elife">
        <title>Identification of key yeast species and microbe-microbe interactions impacting larval growth of Drosophila in the wild.</title>
        <authorList>
            <person name="Mure A."/>
            <person name="Sugiura Y."/>
            <person name="Maeda R."/>
            <person name="Honda K."/>
            <person name="Sakurai N."/>
            <person name="Takahashi Y."/>
            <person name="Watada M."/>
            <person name="Katoh T."/>
            <person name="Gotoh A."/>
            <person name="Gotoh Y."/>
            <person name="Taniguchi I."/>
            <person name="Nakamura K."/>
            <person name="Hayashi T."/>
            <person name="Katayama T."/>
            <person name="Uemura T."/>
            <person name="Hattori Y."/>
        </authorList>
    </citation>
    <scope>NUCLEOTIDE SEQUENCE [LARGE SCALE GENOMIC DNA]</scope>
    <source>
        <strain evidence="10 11">KH-74</strain>
    </source>
</reference>
<dbReference type="GO" id="GO:0000981">
    <property type="term" value="F:DNA-binding transcription factor activity, RNA polymerase II-specific"/>
    <property type="evidence" value="ECO:0007669"/>
    <property type="project" value="InterPro"/>
</dbReference>
<dbReference type="GO" id="GO:0000785">
    <property type="term" value="C:chromatin"/>
    <property type="evidence" value="ECO:0007669"/>
    <property type="project" value="TreeGrafter"/>
</dbReference>
<sequence>MFQTNVTAAQEQPVSNNNNMNSRVNKKLAYLPGNLQLHGVTPSGKPRLFVCKICTRAFARHEHLERHERSHTNEKPYECGICDKKFSRRDLLLRHAHKVHGGNCGDSVKQGKRRFRKRNSTATVVGEDGTSATSSRAGSTSKAVGKAPTANQQRRNSRQRQRSIASSLLSNASATTNSSFASNASTACAPYFGNPNNPTSGHESAASSFSDSGGSSLSSPFVENTAKTTPFGNSPTSLFSYIAPSVFRDSGTPAAGAPLPASALPGQFNPQHQQQQHQSEYTHLAPDARPGSQTGPGSAGASGTNGSSSSPFAVPAPVQRRRTSKGGSAAGRSGSGPSPLSGSATVADTAPVPTEGPPFSTPANLDSETQQRRKKRPLAPHSMMRRASFSAQSAENYAAPLFKTDEYHYERVQFSTPELLPADFRLFWDQPLNLDNNINFFSLDNASASNAANGLLDGTPTVIDPGFGFDSAATNSAGTNNGTSRRGLGEIPEIPPEFCLSDAVDFINNNNISDLPHSSSNGASDLSSASDGNNSPGHLIFKNAFRIDTPDSGVPSASTWRHDSFADPKGTTQTIFNYPFMKTGADADVSMGEEKSPHDVIDVLMSISTPVVPKEAQFEPVEGLAPMDSKLRSIPNLTLYPTDAVLNTPSVAETQILFPEFVKHQEAKKREKDAQQQIPDPISIIKNIQEENDHNMVYNSNGYSLYGLDENIITSISKASPSTADKEPTDKESYSLFTDKMRQFCETTLEYYLSQCSGSTGMSGRINVSLDGKELVIPQAKQINSYLAQFETHFLRHYPFIHPSILKLDFVSFQRYLFEDETLTTEQVADWEKQNNILFISRTICLPLLMATFGSLFKNGYNSDTLMLFEISRRVIHVYLECKKRDYMQEKNNASHGGSNKFHDPTQHTWLMQVLILNIIFGFFADESHQMDSQIVTRQVSAVCSIIRKNVLKLVFVGYANNNNQRFKFNSQFEYILFETRIRCVLLVYRYCQYLKIFYNIKSQLFLTESDIEQLCIPDKENKWLSHSFLNGDMKFKSSDEAIEKQNSVPFIFFYHSFSFNDRGLYEIPEDLAGTMLYFEYNTRKTSSFHIFLTRIDTKKLELNLPHIRNGDSESVATQNKSPNFGNVVDNPKEVEDKVVADSEALVTDSIILKNCLMVMQFFELMSPTTKIKVSVSSIDTIYENFLDSKNLNLLKGGGGSLLTDFLVALNFSIQNISRLSVFDRLTKRVELDQELFSIFNFQGVYYNFLVIIKFILDFEETPNFKLLSIFTELNKLANQVLLPKLAIIYPEEFKKFENTGILTQSWRDVAASHDQSKTEFQSVNVDRISRIINDVIVYSFNDVSFLNMADQKNNEFAFENDHLQRTPLGYKDDSPMDQDGMVDGEKKQSFTLRYQLSLKYALIAKCLFASIIESHIEYSLLTKMINDFASLEKILSLEINEEILSKFHIAP</sequence>
<dbReference type="SMART" id="SM00355">
    <property type="entry name" value="ZnF_C2H2"/>
    <property type="match status" value="2"/>
</dbReference>
<evidence type="ECO:0000256" key="2">
    <source>
        <dbReference type="ARBA" id="ARBA00022723"/>
    </source>
</evidence>
<evidence type="ECO:0000256" key="1">
    <source>
        <dbReference type="ARBA" id="ARBA00004123"/>
    </source>
</evidence>
<feature type="compositionally biased region" description="Low complexity" evidence="8">
    <location>
        <begin position="326"/>
        <end position="344"/>
    </location>
</feature>
<dbReference type="InterPro" id="IPR013087">
    <property type="entry name" value="Znf_C2H2_type"/>
</dbReference>
<feature type="compositionally biased region" description="Low complexity" evidence="8">
    <location>
        <begin position="290"/>
        <end position="310"/>
    </location>
</feature>
<evidence type="ECO:0000313" key="11">
    <source>
        <dbReference type="Proteomes" id="UP001377567"/>
    </source>
</evidence>
<keyword evidence="6" id="KW-0539">Nucleus</keyword>
<dbReference type="Pfam" id="PF00096">
    <property type="entry name" value="zf-C2H2"/>
    <property type="match status" value="2"/>
</dbReference>
<feature type="compositionally biased region" description="Low complexity" evidence="8">
    <location>
        <begin position="200"/>
        <end position="219"/>
    </location>
</feature>
<protein>
    <submittedName>
        <fullName evidence="10">DNA-binding transcription factor</fullName>
    </submittedName>
</protein>
<accession>A0AAV5RXT1</accession>
<evidence type="ECO:0000256" key="4">
    <source>
        <dbReference type="ARBA" id="ARBA00022771"/>
    </source>
</evidence>
<dbReference type="EMBL" id="BTGD01000008">
    <property type="protein sequence ID" value="GMM56414.1"/>
    <property type="molecule type" value="Genomic_DNA"/>
</dbReference>
<dbReference type="Gene3D" id="3.30.160.60">
    <property type="entry name" value="Classic Zinc Finger"/>
    <property type="match status" value="2"/>
</dbReference>
<feature type="region of interest" description="Disordered" evidence="8">
    <location>
        <begin position="99"/>
        <end position="176"/>
    </location>
</feature>
<feature type="compositionally biased region" description="Low complexity" evidence="8">
    <location>
        <begin position="253"/>
        <end position="278"/>
    </location>
</feature>
<feature type="region of interest" description="Disordered" evidence="8">
    <location>
        <begin position="1"/>
        <end position="21"/>
    </location>
</feature>
<evidence type="ECO:0000256" key="6">
    <source>
        <dbReference type="ARBA" id="ARBA00023242"/>
    </source>
</evidence>
<keyword evidence="2" id="KW-0479">Metal-binding</keyword>
<keyword evidence="10" id="KW-0238">DNA-binding</keyword>
<evidence type="ECO:0000313" key="10">
    <source>
        <dbReference type="EMBL" id="GMM56414.1"/>
    </source>
</evidence>
<feature type="region of interest" description="Disordered" evidence="8">
    <location>
        <begin position="252"/>
        <end position="390"/>
    </location>
</feature>
<proteinExistence type="predicted"/>
<comment type="caution">
    <text evidence="10">The sequence shown here is derived from an EMBL/GenBank/DDBJ whole genome shotgun (WGS) entry which is preliminary data.</text>
</comment>
<feature type="compositionally biased region" description="Basic residues" evidence="8">
    <location>
        <begin position="110"/>
        <end position="119"/>
    </location>
</feature>
<evidence type="ECO:0000256" key="3">
    <source>
        <dbReference type="ARBA" id="ARBA00022737"/>
    </source>
</evidence>
<evidence type="ECO:0000256" key="5">
    <source>
        <dbReference type="ARBA" id="ARBA00022833"/>
    </source>
</evidence>
<feature type="compositionally biased region" description="Low complexity" evidence="8">
    <location>
        <begin position="129"/>
        <end position="141"/>
    </location>
</feature>
<organism evidence="10 11">
    <name type="scientific">Maudiozyma humilis</name>
    <name type="common">Sour dough yeast</name>
    <name type="synonym">Kazachstania humilis</name>
    <dbReference type="NCBI Taxonomy" id="51915"/>
    <lineage>
        <taxon>Eukaryota</taxon>
        <taxon>Fungi</taxon>
        <taxon>Dikarya</taxon>
        <taxon>Ascomycota</taxon>
        <taxon>Saccharomycotina</taxon>
        <taxon>Saccharomycetes</taxon>
        <taxon>Saccharomycetales</taxon>
        <taxon>Saccharomycetaceae</taxon>
        <taxon>Maudiozyma</taxon>
    </lineage>
</organism>
<dbReference type="Proteomes" id="UP001377567">
    <property type="component" value="Unassembled WGS sequence"/>
</dbReference>
<dbReference type="PROSITE" id="PS50157">
    <property type="entry name" value="ZINC_FINGER_C2H2_2"/>
    <property type="match status" value="2"/>
</dbReference>
<dbReference type="FunFam" id="3.30.160.60:FF:000446">
    <property type="entry name" value="Zinc finger protein"/>
    <property type="match status" value="1"/>
</dbReference>
<feature type="region of interest" description="Disordered" evidence="8">
    <location>
        <begin position="199"/>
        <end position="221"/>
    </location>
</feature>
<dbReference type="GO" id="GO:0000978">
    <property type="term" value="F:RNA polymerase II cis-regulatory region sequence-specific DNA binding"/>
    <property type="evidence" value="ECO:0007669"/>
    <property type="project" value="InterPro"/>
</dbReference>
<dbReference type="PANTHER" id="PTHR40626:SF28">
    <property type="entry name" value="REGULATORY PROTEIN ADR1"/>
    <property type="match status" value="1"/>
</dbReference>
<feature type="compositionally biased region" description="Low complexity" evidence="8">
    <location>
        <begin position="162"/>
        <end position="176"/>
    </location>
</feature>
<keyword evidence="11" id="KW-1185">Reference proteome</keyword>
<dbReference type="InterPro" id="IPR051059">
    <property type="entry name" value="VerF-like"/>
</dbReference>
<evidence type="ECO:0000256" key="7">
    <source>
        <dbReference type="PROSITE-ProRule" id="PRU00042"/>
    </source>
</evidence>
<name>A0AAV5RXT1_MAUHU</name>
<dbReference type="SUPFAM" id="SSF57667">
    <property type="entry name" value="beta-beta-alpha zinc fingers"/>
    <property type="match status" value="1"/>
</dbReference>
<dbReference type="PROSITE" id="PS00028">
    <property type="entry name" value="ZINC_FINGER_C2H2_1"/>
    <property type="match status" value="2"/>
</dbReference>
<feature type="compositionally biased region" description="Polar residues" evidence="8">
    <location>
        <begin position="1"/>
        <end position="13"/>
    </location>
</feature>
<keyword evidence="5" id="KW-0862">Zinc</keyword>
<comment type="subcellular location">
    <subcellularLocation>
        <location evidence="1">Nucleus</location>
    </subcellularLocation>
</comment>
<dbReference type="GO" id="GO:0008270">
    <property type="term" value="F:zinc ion binding"/>
    <property type="evidence" value="ECO:0007669"/>
    <property type="project" value="UniProtKB-KW"/>
</dbReference>
<feature type="domain" description="C2H2-type" evidence="9">
    <location>
        <begin position="77"/>
        <end position="105"/>
    </location>
</feature>